<dbReference type="PANTHER" id="PTHR10039">
    <property type="entry name" value="AMELOGENIN"/>
    <property type="match status" value="1"/>
</dbReference>
<comment type="caution">
    <text evidence="6">The sequence shown here is derived from an EMBL/GenBank/DDBJ whole genome shotgun (WGS) entry which is preliminary data.</text>
</comment>
<evidence type="ECO:0000256" key="3">
    <source>
        <dbReference type="SAM" id="Phobius"/>
    </source>
</evidence>
<reference evidence="6 7" key="1">
    <citation type="submission" date="2019-12" db="EMBL/GenBank/DDBJ databases">
        <title>Draft genome sequence of the ascomycete Xylaria multiplex DSM 110363.</title>
        <authorList>
            <person name="Buettner E."/>
            <person name="Kellner H."/>
        </authorList>
    </citation>
    <scope>NUCLEOTIDE SEQUENCE [LARGE SCALE GENOMIC DNA]</scope>
    <source>
        <strain evidence="6 7">DSM 110363</strain>
    </source>
</reference>
<dbReference type="PANTHER" id="PTHR10039:SF5">
    <property type="entry name" value="NACHT DOMAIN-CONTAINING PROTEIN"/>
    <property type="match status" value="1"/>
</dbReference>
<organism evidence="6 7">
    <name type="scientific">Xylaria multiplex</name>
    <dbReference type="NCBI Taxonomy" id="323545"/>
    <lineage>
        <taxon>Eukaryota</taxon>
        <taxon>Fungi</taxon>
        <taxon>Dikarya</taxon>
        <taxon>Ascomycota</taxon>
        <taxon>Pezizomycotina</taxon>
        <taxon>Sordariomycetes</taxon>
        <taxon>Xylariomycetidae</taxon>
        <taxon>Xylariales</taxon>
        <taxon>Xylariaceae</taxon>
        <taxon>Xylaria</taxon>
    </lineage>
</organism>
<keyword evidence="7" id="KW-1185">Reference proteome</keyword>
<keyword evidence="3" id="KW-1133">Transmembrane helix</keyword>
<feature type="transmembrane region" description="Helical" evidence="3">
    <location>
        <begin position="1406"/>
        <end position="1424"/>
    </location>
</feature>
<dbReference type="Proteomes" id="UP000481858">
    <property type="component" value="Unassembled WGS sequence"/>
</dbReference>
<dbReference type="InterPro" id="IPR056884">
    <property type="entry name" value="NPHP3-like_N"/>
</dbReference>
<feature type="domain" description="Nephrocystin 3-like N-terminal" evidence="4">
    <location>
        <begin position="261"/>
        <end position="430"/>
    </location>
</feature>
<evidence type="ECO:0000313" key="6">
    <source>
        <dbReference type="EMBL" id="KAF2969302.1"/>
    </source>
</evidence>
<dbReference type="InParanoid" id="A0A7C8IYE4"/>
<keyword evidence="3" id="KW-0812">Transmembrane</keyword>
<dbReference type="EMBL" id="WUBL01000038">
    <property type="protein sequence ID" value="KAF2969302.1"/>
    <property type="molecule type" value="Genomic_DNA"/>
</dbReference>
<evidence type="ECO:0000313" key="7">
    <source>
        <dbReference type="Proteomes" id="UP000481858"/>
    </source>
</evidence>
<gene>
    <name evidence="6" type="ORF">GQX73_g4288</name>
</gene>
<feature type="coiled-coil region" evidence="2">
    <location>
        <begin position="165"/>
        <end position="220"/>
    </location>
</feature>
<keyword evidence="2" id="KW-0175">Coiled coil</keyword>
<sequence>MDALSALSIAGTVTQFVSFAGDLISQASELHGSVNTSTAEVQNIDNVYSTLLEFSFGLKNANRDLSELEPNLEAGNLLGLVAECQHDCDKLLDITRTLKSEGEHRTWYYCLRKVVESKWKLPEIRQLDERLQRTQLTEFQRLQQQRIAKLQKDGGLHRLNQDRQFAELRQILQSIQSQVSKLENVGPSHGIQRIQYPNHVTELEKQMQSLCISANDIQKQQAILDTLTFDSRVVRHQAIPEAHPGTFRWVFSTGEVEEEEIHDEVKLLRWLQQGEGIFWVTGRPGSGKSTFMKHIADSPDTRAALRQWSSPSEPVISSHYFWIFGTSMQKSKEGLLRTLLFEIFRQYPSLLKAVCPDRWESEFSSSAGAKPWSTAELRHVLDLVTSPEIDVKTCFFIDGLDEYNGDHLEVSEELLRLSKLRNIKCCISSRPWNVFHDAFGYDRLQHLCLHNLTKRDIRQYVQDRLTPHPRWQRLVDQAAYDSQLIDYIAEKSHGVFLWVSLVTDKLRNGLTNDDDLSDLSSRLAKFPSDLESFFDHILQTVEPFYHEKMAGTLRLARAAEKPLSVLFYEFHDTEYRDDEYFLHVKRPQPGGEQGIVRDRVQRRLNAYCKGLLEVHDDRVEFLHRTVADYLSIPDVVERLSTQSPEWFHPKLSLAKLHLAYIKILPLIIPRRRLPGRYEGSLLDENVRAVLALASLHDTEKSEVRDKFRLLLHDMESSLNTGTSRVTGSLYFRERLLQSQLPNYLEKMLSTYKEYLGNFDSPPLAIMMEEGCPSQHAETIKLLLAHGQKPDEEFTILVSDKIKRIRTPWTALLSLLVHQTRDGLTSRLLPYFGPCLRAGIFDLYLEYGADPNASVYRREGQAHTTAWIDILFACFEIEKRDEERYLRVLGQLLQRNASVDGVIPMGPESAAHMESASETILKRFFQLAQVLEYSPDFIIRVSEHLVRRARRARWSMNAVWPEVRLAFGDTETKHLKAIYRAEKPKKIYFGEESKLSVIESLPPEIRRLILSALDLPQLKALVHASPTFHQQYLLDRGYIIRESLQVTLGSIIVDAYAARYSTIAKTDDISDHVAFLKPYSEHITQRCISSGDKLTEDEAIQMAIFYLRYIPQIVEHFYRYLVNNFTRIYGYAQVYDPDDVYNFAPSCRPQQEPACSSTEKMRLTRSVYRFQLLCQLAGSGREHLITRNENVMAFVENLEPWEVEELFSFYEFVRQSYEQDLEDIGWESHVVVPQLLRDVCTDRNSTRDHYVVGMMLRGLPLLHTILFNIQDRKHLVSTIRQSISSSYFLFEQRSGLLCKDYLAFRRRTRPSYRWEKQDARDQFPFRGDGEPDAPPLSWTIIWGDTYSNLYGYFIPDRMRHWGYVFWDAERLRSTNAIELLKKDWANRYGLHSDPRDYFSPKVSAASGAYPVVLPVITVLPAILYFRIVLHANFTRAVGVERVGEEVSPLRDASIGKDHVHSANDIEDETPCDGFVPVKEVYGSPLRQQDLDSCEADAG</sequence>
<evidence type="ECO:0000259" key="5">
    <source>
        <dbReference type="Pfam" id="PF25053"/>
    </source>
</evidence>
<dbReference type="Gene3D" id="3.40.50.300">
    <property type="entry name" value="P-loop containing nucleotide triphosphate hydrolases"/>
    <property type="match status" value="1"/>
</dbReference>
<dbReference type="InterPro" id="IPR027417">
    <property type="entry name" value="P-loop_NTPase"/>
</dbReference>
<keyword evidence="3" id="KW-0472">Membrane</keyword>
<evidence type="ECO:0000256" key="2">
    <source>
        <dbReference type="SAM" id="Coils"/>
    </source>
</evidence>
<name>A0A7C8IYE4_9PEZI</name>
<protein>
    <submittedName>
        <fullName evidence="6">Uncharacterized protein</fullName>
    </submittedName>
</protein>
<dbReference type="Pfam" id="PF24883">
    <property type="entry name" value="NPHP3_N"/>
    <property type="match status" value="1"/>
</dbReference>
<evidence type="ECO:0000256" key="1">
    <source>
        <dbReference type="ARBA" id="ARBA00022737"/>
    </source>
</evidence>
<dbReference type="InterPro" id="IPR056693">
    <property type="entry name" value="DUF7791"/>
</dbReference>
<evidence type="ECO:0000259" key="4">
    <source>
        <dbReference type="Pfam" id="PF24883"/>
    </source>
</evidence>
<accession>A0A7C8IYE4</accession>
<dbReference type="SUPFAM" id="SSF52540">
    <property type="entry name" value="P-loop containing nucleoside triphosphate hydrolases"/>
    <property type="match status" value="1"/>
</dbReference>
<dbReference type="Pfam" id="PF25053">
    <property type="entry name" value="DUF7791"/>
    <property type="match status" value="1"/>
</dbReference>
<keyword evidence="1" id="KW-0677">Repeat</keyword>
<proteinExistence type="predicted"/>
<dbReference type="OrthoDB" id="443402at2759"/>
<feature type="domain" description="DUF7791" evidence="5">
    <location>
        <begin position="541"/>
        <end position="666"/>
    </location>
</feature>